<name>A0A6P8YQF4_THRPL</name>
<dbReference type="InParanoid" id="A0A6P8YQF4"/>
<proteinExistence type="inferred from homology"/>
<evidence type="ECO:0000256" key="7">
    <source>
        <dbReference type="ARBA" id="ARBA00035273"/>
    </source>
</evidence>
<keyword evidence="4 10" id="KW-0689">Ribosomal protein</keyword>
<organism evidence="10">
    <name type="scientific">Thrips palmi</name>
    <name type="common">Melon thrips</name>
    <dbReference type="NCBI Taxonomy" id="161013"/>
    <lineage>
        <taxon>Eukaryota</taxon>
        <taxon>Metazoa</taxon>
        <taxon>Ecdysozoa</taxon>
        <taxon>Arthropoda</taxon>
        <taxon>Hexapoda</taxon>
        <taxon>Insecta</taxon>
        <taxon>Pterygota</taxon>
        <taxon>Neoptera</taxon>
        <taxon>Paraneoptera</taxon>
        <taxon>Thysanoptera</taxon>
        <taxon>Terebrantia</taxon>
        <taxon>Thripoidea</taxon>
        <taxon>Thripidae</taxon>
        <taxon>Thrips</taxon>
    </lineage>
</organism>
<dbReference type="GO" id="GO:0003735">
    <property type="term" value="F:structural constituent of ribosome"/>
    <property type="evidence" value="ECO:0007669"/>
    <property type="project" value="InterPro"/>
</dbReference>
<dbReference type="GO" id="GO:0005840">
    <property type="term" value="C:ribosome"/>
    <property type="evidence" value="ECO:0007669"/>
    <property type="project" value="UniProtKB-KW"/>
</dbReference>
<evidence type="ECO:0000256" key="3">
    <source>
        <dbReference type="ARBA" id="ARBA00022946"/>
    </source>
</evidence>
<evidence type="ECO:0000256" key="8">
    <source>
        <dbReference type="ARBA" id="ARBA00035418"/>
    </source>
</evidence>
<dbReference type="RefSeq" id="XP_034239176.1">
    <property type="nucleotide sequence ID" value="XM_034383285.1"/>
</dbReference>
<dbReference type="GO" id="GO:0006412">
    <property type="term" value="P:translation"/>
    <property type="evidence" value="ECO:0007669"/>
    <property type="project" value="InterPro"/>
</dbReference>
<keyword evidence="3" id="KW-0809">Transit peptide</keyword>
<dbReference type="GO" id="GO:0005739">
    <property type="term" value="C:mitochondrion"/>
    <property type="evidence" value="ECO:0007669"/>
    <property type="project" value="UniProtKB-SubCell"/>
</dbReference>
<dbReference type="InterPro" id="IPR037229">
    <property type="entry name" value="Ribosomal_bL35_sf"/>
</dbReference>
<comment type="similarity">
    <text evidence="2">Belongs to the bacterial ribosomal protein bL35 family.</text>
</comment>
<dbReference type="OrthoDB" id="5847109at2759"/>
<dbReference type="SUPFAM" id="SSF143034">
    <property type="entry name" value="L35p-like"/>
    <property type="match status" value="1"/>
</dbReference>
<dbReference type="KEGG" id="tpal:117644086"/>
<keyword evidence="5" id="KW-0496">Mitochondrion</keyword>
<evidence type="ECO:0000256" key="2">
    <source>
        <dbReference type="ARBA" id="ARBA00006598"/>
    </source>
</evidence>
<dbReference type="PANTHER" id="PTHR15909">
    <property type="entry name" value="39S RIBOSOMAL PROTEIN L35, MITOCHONDRIAL"/>
    <property type="match status" value="1"/>
</dbReference>
<dbReference type="Proteomes" id="UP000515158">
    <property type="component" value="Unplaced"/>
</dbReference>
<evidence type="ECO:0000256" key="6">
    <source>
        <dbReference type="ARBA" id="ARBA00023274"/>
    </source>
</evidence>
<dbReference type="Pfam" id="PF01632">
    <property type="entry name" value="Ribosomal_L35p"/>
    <property type="match status" value="1"/>
</dbReference>
<accession>A0A6P8YQF4</accession>
<dbReference type="InterPro" id="IPR021137">
    <property type="entry name" value="Ribosomal_bL35-like"/>
</dbReference>
<gene>
    <name evidence="10" type="primary">LOC117644086</name>
</gene>
<keyword evidence="6" id="KW-0687">Ribonucleoprotein</keyword>
<protein>
    <recommendedName>
        <fullName evidence="7">Large ribosomal subunit protein bL35m</fullName>
    </recommendedName>
    <alternativeName>
        <fullName evidence="8">39S ribosomal protein L35, mitochondrial</fullName>
    </alternativeName>
</protein>
<keyword evidence="9" id="KW-1185">Reference proteome</keyword>
<dbReference type="AlphaFoldDB" id="A0A6P8YQF4"/>
<dbReference type="FunCoup" id="A0A6P8YQF4">
    <property type="interactions" value="949"/>
</dbReference>
<dbReference type="PANTHER" id="PTHR15909:SF0">
    <property type="entry name" value="LARGE RIBOSOMAL SUBUNIT PROTEIN BL35M"/>
    <property type="match status" value="1"/>
</dbReference>
<evidence type="ECO:0000313" key="9">
    <source>
        <dbReference type="Proteomes" id="UP000515158"/>
    </source>
</evidence>
<reference evidence="10" key="1">
    <citation type="submission" date="2025-08" db="UniProtKB">
        <authorList>
            <consortium name="RefSeq"/>
        </authorList>
    </citation>
    <scope>IDENTIFICATION</scope>
    <source>
        <tissue evidence="10">Total insect</tissue>
    </source>
</reference>
<dbReference type="InterPro" id="IPR019338">
    <property type="entry name" value="Ribosomal_bL35m"/>
</dbReference>
<sequence>MLRSLVNSCLRVGVSSRALQDNVVSHGYNFFKPQLARCFSTVLLQNPNGFGNEASSLRNINMLDNSLRLPVLAPLLLQQQSRTVTKFSLGRGKRQTVKSVPARFYRLDWGIWIRRIAGAHKKLWKKSMKRRMRLERHVLVNSTRSYMFDKMVSKYWRTPKHWVDDPYAPYHKREDYFCTRKEPRPLPAGVTFPLEK</sequence>
<dbReference type="GO" id="GO:1990904">
    <property type="term" value="C:ribonucleoprotein complex"/>
    <property type="evidence" value="ECO:0007669"/>
    <property type="project" value="UniProtKB-KW"/>
</dbReference>
<evidence type="ECO:0000313" key="10">
    <source>
        <dbReference type="RefSeq" id="XP_034239176.1"/>
    </source>
</evidence>
<dbReference type="CTD" id="51318"/>
<evidence type="ECO:0000256" key="5">
    <source>
        <dbReference type="ARBA" id="ARBA00023128"/>
    </source>
</evidence>
<dbReference type="GeneID" id="117644086"/>
<evidence type="ECO:0000256" key="4">
    <source>
        <dbReference type="ARBA" id="ARBA00022980"/>
    </source>
</evidence>
<comment type="subcellular location">
    <subcellularLocation>
        <location evidence="1">Mitochondrion</location>
    </subcellularLocation>
</comment>
<evidence type="ECO:0000256" key="1">
    <source>
        <dbReference type="ARBA" id="ARBA00004173"/>
    </source>
</evidence>